<dbReference type="Pfam" id="PF01266">
    <property type="entry name" value="DAO"/>
    <property type="match status" value="1"/>
</dbReference>
<dbReference type="GO" id="GO:0004808">
    <property type="term" value="F:tRNA (5-methylaminomethyl-2-thiouridylate)(34)-methyltransferase activity"/>
    <property type="evidence" value="ECO:0007669"/>
    <property type="project" value="UniProtKB-EC"/>
</dbReference>
<evidence type="ECO:0000313" key="12">
    <source>
        <dbReference type="Proteomes" id="UP001257914"/>
    </source>
</evidence>
<dbReference type="NCBIfam" id="TIGR03197">
    <property type="entry name" value="MnmC_Cterm"/>
    <property type="match status" value="1"/>
</dbReference>
<protein>
    <submittedName>
        <fullName evidence="11">FAD-dependent 5-carboxymethylaminomethyl-2-thiouridine(34) oxidoreductase MnmC</fullName>
        <ecNumber evidence="11">2.1.1.61</ecNumber>
    </submittedName>
</protein>
<dbReference type="RefSeq" id="WP_315946450.1">
    <property type="nucleotide sequence ID" value="NZ_JAWCUA010000007.1"/>
</dbReference>
<evidence type="ECO:0000256" key="4">
    <source>
        <dbReference type="ARBA" id="ARBA00022679"/>
    </source>
</evidence>
<keyword evidence="4 11" id="KW-0808">Transferase</keyword>
<keyword evidence="12" id="KW-1185">Reference proteome</keyword>
<keyword evidence="3" id="KW-0285">Flavoprotein</keyword>
<dbReference type="SUPFAM" id="SSF51971">
    <property type="entry name" value="Nucleotide-binding domain"/>
    <property type="match status" value="1"/>
</dbReference>
<proteinExistence type="predicted"/>
<evidence type="ECO:0000256" key="6">
    <source>
        <dbReference type="ARBA" id="ARBA00022694"/>
    </source>
</evidence>
<evidence type="ECO:0000256" key="3">
    <source>
        <dbReference type="ARBA" id="ARBA00022630"/>
    </source>
</evidence>
<dbReference type="Gene3D" id="3.50.50.60">
    <property type="entry name" value="FAD/NAD(P)-binding domain"/>
    <property type="match status" value="1"/>
</dbReference>
<dbReference type="PANTHER" id="PTHR13847:SF283">
    <property type="entry name" value="TRNA 5-METHYLAMINOMETHYL-2-THIOURIDINE BIOSYNTHESIS BIFUNCTIONAL PROTEIN MNMC"/>
    <property type="match status" value="1"/>
</dbReference>
<evidence type="ECO:0000259" key="10">
    <source>
        <dbReference type="Pfam" id="PF01266"/>
    </source>
</evidence>
<dbReference type="EC" id="2.1.1.61" evidence="11"/>
<dbReference type="InterPro" id="IPR006076">
    <property type="entry name" value="FAD-dep_OxRdtase"/>
</dbReference>
<name>A0ABU3QZW4_9GAMM</name>
<gene>
    <name evidence="11" type="primary">mnmC</name>
    <name evidence="11" type="ORF">RT723_07015</name>
</gene>
<keyword evidence="7" id="KW-0274">FAD</keyword>
<sequence>MNAELFHSAPIKLANNKNKIAVIGGGISSACLIFQLFQQNPNLEITLYCCDDELGSRGSGNQQGAIYPLLQGGQFSVLAELYSECYTYAVNFYKQADQTGINFTHQWCGVLQQAFTPELVERLKQIANEWPLLGQYISSEKSSEIANLSLPYASLFFKDGGWLAPKQFCQNSITHLVEHFNLTVFTNTHITKLHQTSQQKWQLENNQQTLTDIFDQVVICTGHLSSQYEQTKQYDIIPIRGQVSHLNHSTKVAPLSTVLCHNGYMTPATEALQCFGATFDRGVDDEVSTAKDNIRNLQQLQDVYLEQDWATQLTENDITGENAAIRATSQDHHPIVGEVMSDHWVDSNVDQNNGLLKRLDKLKLETYPNSDHYGLYIMTGLGARGLTTAPLMAKHLTAIMLNTESPLSPRLIKSVSPMRFQVRELKRNKSIKKS</sequence>
<keyword evidence="2 11" id="KW-0489">Methyltransferase</keyword>
<accession>A0ABU3QZW4</accession>
<dbReference type="Proteomes" id="UP001257914">
    <property type="component" value="Unassembled WGS sequence"/>
</dbReference>
<evidence type="ECO:0000256" key="9">
    <source>
        <dbReference type="ARBA" id="ARBA00023268"/>
    </source>
</evidence>
<keyword evidence="9" id="KW-0511">Multifunctional enzyme</keyword>
<keyword evidence="8" id="KW-0560">Oxidoreductase</keyword>
<keyword evidence="1" id="KW-0963">Cytoplasm</keyword>
<evidence type="ECO:0000256" key="7">
    <source>
        <dbReference type="ARBA" id="ARBA00022827"/>
    </source>
</evidence>
<dbReference type="InterPro" id="IPR036188">
    <property type="entry name" value="FAD/NAD-bd_sf"/>
</dbReference>
<organism evidence="11 12">
    <name type="scientific">Psychrosphaera aquimarina</name>
    <dbReference type="NCBI Taxonomy" id="2044854"/>
    <lineage>
        <taxon>Bacteria</taxon>
        <taxon>Pseudomonadati</taxon>
        <taxon>Pseudomonadota</taxon>
        <taxon>Gammaproteobacteria</taxon>
        <taxon>Alteromonadales</taxon>
        <taxon>Pseudoalteromonadaceae</taxon>
        <taxon>Psychrosphaera</taxon>
    </lineage>
</organism>
<evidence type="ECO:0000256" key="8">
    <source>
        <dbReference type="ARBA" id="ARBA00023002"/>
    </source>
</evidence>
<dbReference type="PANTHER" id="PTHR13847">
    <property type="entry name" value="SARCOSINE DEHYDROGENASE-RELATED"/>
    <property type="match status" value="1"/>
</dbReference>
<reference evidence="11 12" key="1">
    <citation type="submission" date="2023-10" db="EMBL/GenBank/DDBJ databases">
        <title>Psychrosphaera aquimaarina strain SW33 isolated from seawater.</title>
        <authorList>
            <person name="Bayburt H."/>
            <person name="Kim J.M."/>
            <person name="Choi B.J."/>
            <person name="Jeon C.O."/>
        </authorList>
    </citation>
    <scope>NUCLEOTIDE SEQUENCE [LARGE SCALE GENOMIC DNA]</scope>
    <source>
        <strain evidence="11 12">KCTC 52743</strain>
    </source>
</reference>
<dbReference type="EMBL" id="JAWCUA010000007">
    <property type="protein sequence ID" value="MDU0112752.1"/>
    <property type="molecule type" value="Genomic_DNA"/>
</dbReference>
<evidence type="ECO:0000256" key="2">
    <source>
        <dbReference type="ARBA" id="ARBA00022603"/>
    </source>
</evidence>
<keyword evidence="5" id="KW-0949">S-adenosyl-L-methionine</keyword>
<dbReference type="InterPro" id="IPR017610">
    <property type="entry name" value="tRNA_S-uridine_synth_MnmC_C"/>
</dbReference>
<dbReference type="Gene3D" id="3.30.9.10">
    <property type="entry name" value="D-Amino Acid Oxidase, subunit A, domain 2"/>
    <property type="match status" value="1"/>
</dbReference>
<evidence type="ECO:0000313" key="11">
    <source>
        <dbReference type="EMBL" id="MDU0112752.1"/>
    </source>
</evidence>
<comment type="caution">
    <text evidence="11">The sequence shown here is derived from an EMBL/GenBank/DDBJ whole genome shotgun (WGS) entry which is preliminary data.</text>
</comment>
<keyword evidence="6" id="KW-0819">tRNA processing</keyword>
<feature type="domain" description="FAD dependent oxidoreductase" evidence="10">
    <location>
        <begin position="19"/>
        <end position="398"/>
    </location>
</feature>
<evidence type="ECO:0000256" key="1">
    <source>
        <dbReference type="ARBA" id="ARBA00022490"/>
    </source>
</evidence>
<dbReference type="GO" id="GO:0032259">
    <property type="term" value="P:methylation"/>
    <property type="evidence" value="ECO:0007669"/>
    <property type="project" value="UniProtKB-KW"/>
</dbReference>
<evidence type="ECO:0000256" key="5">
    <source>
        <dbReference type="ARBA" id="ARBA00022691"/>
    </source>
</evidence>